<gene>
    <name evidence="2" type="ORF">OE88DRAFT_1667123</name>
</gene>
<dbReference type="EMBL" id="ML213527">
    <property type="protein sequence ID" value="TFK46850.1"/>
    <property type="molecule type" value="Genomic_DNA"/>
</dbReference>
<dbReference type="OrthoDB" id="2646043at2759"/>
<sequence length="442" mass="48611">MTDTQPVDAPITPVTPTDDGSVSASMMMEREDWGIAAQQSGNIKSKKARRQLSTAASKILRDYWETSHYECPDPQKKTELLQNIHAVGDDWYTRGHLSRWFSTKRKPRDRAFAGGSRDNANTPVSQAGSSSLSVSRARSGSADIQYTPDTIVKLEALLSTNPKPTPDHIRQWSIVLGIDAEAIDIYIQIKNYSLTLPAGASQDPSQLERKPTLEELQASERRQIAHLPTPLHSISPEPVHRRPSPVTPIASGSRVDPHTFLLVAEKALPPAELRNVVDAFVQAGVVDRGKVEHIGRTAHDAQSSSEPEAMDIDHPHAADHWHPEHDQAVLGRCGRGARQSSEPEAMDVDSLHATEHLQPRSQVPGRADHGQAGPPPRQPVYELLREVFASDTHTPPLDAEAIPRTTADFERAFILYATELDAVLEEADSPDHPYPRLFSSAA</sequence>
<keyword evidence="3" id="KW-1185">Reference proteome</keyword>
<evidence type="ECO:0000313" key="2">
    <source>
        <dbReference type="EMBL" id="TFK46850.1"/>
    </source>
</evidence>
<feature type="region of interest" description="Disordered" evidence="1">
    <location>
        <begin position="230"/>
        <end position="252"/>
    </location>
</feature>
<protein>
    <submittedName>
        <fullName evidence="2">Uncharacterized protein</fullName>
    </submittedName>
</protein>
<dbReference type="Proteomes" id="UP000305948">
    <property type="component" value="Unassembled WGS sequence"/>
</dbReference>
<organism evidence="2 3">
    <name type="scientific">Heliocybe sulcata</name>
    <dbReference type="NCBI Taxonomy" id="5364"/>
    <lineage>
        <taxon>Eukaryota</taxon>
        <taxon>Fungi</taxon>
        <taxon>Dikarya</taxon>
        <taxon>Basidiomycota</taxon>
        <taxon>Agaricomycotina</taxon>
        <taxon>Agaricomycetes</taxon>
        <taxon>Gloeophyllales</taxon>
        <taxon>Gloeophyllaceae</taxon>
        <taxon>Heliocybe</taxon>
    </lineage>
</organism>
<evidence type="ECO:0000313" key="3">
    <source>
        <dbReference type="Proteomes" id="UP000305948"/>
    </source>
</evidence>
<proteinExistence type="predicted"/>
<feature type="region of interest" description="Disordered" evidence="1">
    <location>
        <begin position="1"/>
        <end position="22"/>
    </location>
</feature>
<reference evidence="2 3" key="1">
    <citation type="journal article" date="2019" name="Nat. Ecol. Evol.">
        <title>Megaphylogeny resolves global patterns of mushroom evolution.</title>
        <authorList>
            <person name="Varga T."/>
            <person name="Krizsan K."/>
            <person name="Foldi C."/>
            <person name="Dima B."/>
            <person name="Sanchez-Garcia M."/>
            <person name="Sanchez-Ramirez S."/>
            <person name="Szollosi G.J."/>
            <person name="Szarkandi J.G."/>
            <person name="Papp V."/>
            <person name="Albert L."/>
            <person name="Andreopoulos W."/>
            <person name="Angelini C."/>
            <person name="Antonin V."/>
            <person name="Barry K.W."/>
            <person name="Bougher N.L."/>
            <person name="Buchanan P."/>
            <person name="Buyck B."/>
            <person name="Bense V."/>
            <person name="Catcheside P."/>
            <person name="Chovatia M."/>
            <person name="Cooper J."/>
            <person name="Damon W."/>
            <person name="Desjardin D."/>
            <person name="Finy P."/>
            <person name="Geml J."/>
            <person name="Haridas S."/>
            <person name="Hughes K."/>
            <person name="Justo A."/>
            <person name="Karasinski D."/>
            <person name="Kautmanova I."/>
            <person name="Kiss B."/>
            <person name="Kocsube S."/>
            <person name="Kotiranta H."/>
            <person name="LaButti K.M."/>
            <person name="Lechner B.E."/>
            <person name="Liimatainen K."/>
            <person name="Lipzen A."/>
            <person name="Lukacs Z."/>
            <person name="Mihaltcheva S."/>
            <person name="Morgado L.N."/>
            <person name="Niskanen T."/>
            <person name="Noordeloos M.E."/>
            <person name="Ohm R.A."/>
            <person name="Ortiz-Santana B."/>
            <person name="Ovrebo C."/>
            <person name="Racz N."/>
            <person name="Riley R."/>
            <person name="Savchenko A."/>
            <person name="Shiryaev A."/>
            <person name="Soop K."/>
            <person name="Spirin V."/>
            <person name="Szebenyi C."/>
            <person name="Tomsovsky M."/>
            <person name="Tulloss R.E."/>
            <person name="Uehling J."/>
            <person name="Grigoriev I.V."/>
            <person name="Vagvolgyi C."/>
            <person name="Papp T."/>
            <person name="Martin F.M."/>
            <person name="Miettinen O."/>
            <person name="Hibbett D.S."/>
            <person name="Nagy L.G."/>
        </authorList>
    </citation>
    <scope>NUCLEOTIDE SEQUENCE [LARGE SCALE GENOMIC DNA]</scope>
    <source>
        <strain evidence="2 3">OMC1185</strain>
    </source>
</reference>
<dbReference type="AlphaFoldDB" id="A0A5C3MPG3"/>
<evidence type="ECO:0000256" key="1">
    <source>
        <dbReference type="SAM" id="MobiDB-lite"/>
    </source>
</evidence>
<feature type="region of interest" description="Disordered" evidence="1">
    <location>
        <begin position="108"/>
        <end position="139"/>
    </location>
</feature>
<name>A0A5C3MPG3_9AGAM</name>
<accession>A0A5C3MPG3</accession>
<feature type="region of interest" description="Disordered" evidence="1">
    <location>
        <begin position="296"/>
        <end position="319"/>
    </location>
</feature>
<feature type="compositionally biased region" description="Low complexity" evidence="1">
    <location>
        <begin position="124"/>
        <end position="139"/>
    </location>
</feature>